<dbReference type="EMBL" id="MT143963">
    <property type="protein sequence ID" value="QJH93286.1"/>
    <property type="molecule type" value="Genomic_DNA"/>
</dbReference>
<gene>
    <name evidence="1" type="ORF">MM171B04126_0008</name>
</gene>
<organism evidence="1">
    <name type="scientific">viral metagenome</name>
    <dbReference type="NCBI Taxonomy" id="1070528"/>
    <lineage>
        <taxon>unclassified sequences</taxon>
        <taxon>metagenomes</taxon>
        <taxon>organismal metagenomes</taxon>
    </lineage>
</organism>
<dbReference type="AlphaFoldDB" id="A0A6M3X6F5"/>
<reference evidence="1" key="1">
    <citation type="submission" date="2020-03" db="EMBL/GenBank/DDBJ databases">
        <title>The deep terrestrial virosphere.</title>
        <authorList>
            <person name="Holmfeldt K."/>
            <person name="Nilsson E."/>
            <person name="Simone D."/>
            <person name="Lopez-Fernandez M."/>
            <person name="Wu X."/>
            <person name="de Brujin I."/>
            <person name="Lundin D."/>
            <person name="Andersson A."/>
            <person name="Bertilsson S."/>
            <person name="Dopson M."/>
        </authorList>
    </citation>
    <scope>NUCLEOTIDE SEQUENCE</scope>
    <source>
        <strain evidence="1">MM171B04126</strain>
    </source>
</reference>
<name>A0A6M3X6F5_9ZZZZ</name>
<accession>A0A6M3X6F5</accession>
<protein>
    <submittedName>
        <fullName evidence="1">Uncharacterized protein</fullName>
    </submittedName>
</protein>
<evidence type="ECO:0000313" key="1">
    <source>
        <dbReference type="EMBL" id="QJH93286.1"/>
    </source>
</evidence>
<sequence length="119" mass="14000">MILLGKYDFLKKLNFLLDKKFQKMLYWFCVLGDKFIKDQLLEGGEKMITLEQAKGLHHGQILHHVTNKNADKTPQRWKVNGKVKTWKRSPERVKIPVKCGLYSFDYITEDTLDLVSFPD</sequence>
<proteinExistence type="predicted"/>